<keyword evidence="8" id="KW-1185">Reference proteome</keyword>
<dbReference type="InterPro" id="IPR005829">
    <property type="entry name" value="Sugar_transporter_CS"/>
</dbReference>
<gene>
    <name evidence="7" type="ORF">BDV29DRAFT_185491</name>
</gene>
<evidence type="ECO:0000256" key="5">
    <source>
        <dbReference type="ARBA" id="ARBA00023136"/>
    </source>
</evidence>
<dbReference type="InterPro" id="IPR005828">
    <property type="entry name" value="MFS_sugar_transport-like"/>
</dbReference>
<evidence type="ECO:0000256" key="3">
    <source>
        <dbReference type="ARBA" id="ARBA00022692"/>
    </source>
</evidence>
<reference evidence="7 8" key="1">
    <citation type="submission" date="2019-04" db="EMBL/GenBank/DDBJ databases">
        <title>Friends and foes A comparative genomics study of 23 Aspergillus species from section Flavi.</title>
        <authorList>
            <consortium name="DOE Joint Genome Institute"/>
            <person name="Kjaerbolling I."/>
            <person name="Vesth T."/>
            <person name="Frisvad J.C."/>
            <person name="Nybo J.L."/>
            <person name="Theobald S."/>
            <person name="Kildgaard S."/>
            <person name="Isbrandt T."/>
            <person name="Kuo A."/>
            <person name="Sato A."/>
            <person name="Lyhne E.K."/>
            <person name="Kogle M.E."/>
            <person name="Wiebenga A."/>
            <person name="Kun R.S."/>
            <person name="Lubbers R.J."/>
            <person name="Makela M.R."/>
            <person name="Barry K."/>
            <person name="Chovatia M."/>
            <person name="Clum A."/>
            <person name="Daum C."/>
            <person name="Haridas S."/>
            <person name="He G."/>
            <person name="LaButti K."/>
            <person name="Lipzen A."/>
            <person name="Mondo S."/>
            <person name="Riley R."/>
            <person name="Salamov A."/>
            <person name="Simmons B.A."/>
            <person name="Magnuson J.K."/>
            <person name="Henrissat B."/>
            <person name="Mortensen U.H."/>
            <person name="Larsen T.O."/>
            <person name="Devries R.P."/>
            <person name="Grigoriev I.V."/>
            <person name="Machida M."/>
            <person name="Baker S.E."/>
            <person name="Andersen M.R."/>
        </authorList>
    </citation>
    <scope>NUCLEOTIDE SEQUENCE [LARGE SCALE GENOMIC DNA]</scope>
    <source>
        <strain evidence="7 8">CBS 151.66</strain>
    </source>
</reference>
<evidence type="ECO:0000256" key="2">
    <source>
        <dbReference type="ARBA" id="ARBA00010992"/>
    </source>
</evidence>
<dbReference type="Gene3D" id="1.20.1250.20">
    <property type="entry name" value="MFS general substrate transporter like domains"/>
    <property type="match status" value="1"/>
</dbReference>
<sequence length="77" mass="8002">MTAAIFYIIGALLVCANVGSFAELLVVSVLSGVGSGLGMTAGPVYISEVAHQELRGKMTTFYNVNIMGGVAGSYWIN</sequence>
<evidence type="ECO:0000256" key="4">
    <source>
        <dbReference type="ARBA" id="ARBA00022989"/>
    </source>
</evidence>
<dbReference type="Pfam" id="PF00083">
    <property type="entry name" value="Sugar_tr"/>
    <property type="match status" value="1"/>
</dbReference>
<evidence type="ECO:0000313" key="8">
    <source>
        <dbReference type="Proteomes" id="UP000326565"/>
    </source>
</evidence>
<dbReference type="InterPro" id="IPR036259">
    <property type="entry name" value="MFS_trans_sf"/>
</dbReference>
<protein>
    <recommendedName>
        <fullName evidence="6">Major facilitator superfamily (MFS) profile domain-containing protein</fullName>
    </recommendedName>
</protein>
<dbReference type="Proteomes" id="UP000326565">
    <property type="component" value="Unassembled WGS sequence"/>
</dbReference>
<dbReference type="PROSITE" id="PS00217">
    <property type="entry name" value="SUGAR_TRANSPORT_2"/>
    <property type="match status" value="1"/>
</dbReference>
<dbReference type="SUPFAM" id="SSF103473">
    <property type="entry name" value="MFS general substrate transporter"/>
    <property type="match status" value="1"/>
</dbReference>
<keyword evidence="4" id="KW-1133">Transmembrane helix</keyword>
<comment type="subcellular location">
    <subcellularLocation>
        <location evidence="1">Membrane</location>
        <topology evidence="1">Multi-pass membrane protein</topology>
    </subcellularLocation>
</comment>
<dbReference type="PROSITE" id="PS50850">
    <property type="entry name" value="MFS"/>
    <property type="match status" value="1"/>
</dbReference>
<dbReference type="GO" id="GO:0016020">
    <property type="term" value="C:membrane"/>
    <property type="evidence" value="ECO:0007669"/>
    <property type="project" value="UniProtKB-SubCell"/>
</dbReference>
<keyword evidence="3" id="KW-0812">Transmembrane</keyword>
<dbReference type="GO" id="GO:0005351">
    <property type="term" value="F:carbohydrate:proton symporter activity"/>
    <property type="evidence" value="ECO:0007669"/>
    <property type="project" value="TreeGrafter"/>
</dbReference>
<evidence type="ECO:0000259" key="6">
    <source>
        <dbReference type="PROSITE" id="PS50850"/>
    </source>
</evidence>
<feature type="domain" description="Major facilitator superfamily (MFS) profile" evidence="6">
    <location>
        <begin position="1"/>
        <end position="77"/>
    </location>
</feature>
<dbReference type="PANTHER" id="PTHR48022:SF2">
    <property type="entry name" value="PLASTIDIC GLUCOSE TRANSPORTER 4"/>
    <property type="match status" value="1"/>
</dbReference>
<dbReference type="InterPro" id="IPR050360">
    <property type="entry name" value="MFS_Sugar_Transporters"/>
</dbReference>
<comment type="similarity">
    <text evidence="2">Belongs to the major facilitator superfamily. Sugar transporter (TC 2.A.1.1) family.</text>
</comment>
<dbReference type="AlphaFoldDB" id="A0A5N5WJ58"/>
<dbReference type="EMBL" id="ML732439">
    <property type="protein sequence ID" value="KAB8067845.1"/>
    <property type="molecule type" value="Genomic_DNA"/>
</dbReference>
<dbReference type="InterPro" id="IPR020846">
    <property type="entry name" value="MFS_dom"/>
</dbReference>
<organism evidence="7 8">
    <name type="scientific">Aspergillus leporis</name>
    <dbReference type="NCBI Taxonomy" id="41062"/>
    <lineage>
        <taxon>Eukaryota</taxon>
        <taxon>Fungi</taxon>
        <taxon>Dikarya</taxon>
        <taxon>Ascomycota</taxon>
        <taxon>Pezizomycotina</taxon>
        <taxon>Eurotiomycetes</taxon>
        <taxon>Eurotiomycetidae</taxon>
        <taxon>Eurotiales</taxon>
        <taxon>Aspergillaceae</taxon>
        <taxon>Aspergillus</taxon>
        <taxon>Aspergillus subgen. Circumdati</taxon>
    </lineage>
</organism>
<dbReference type="OrthoDB" id="5296287at2759"/>
<proteinExistence type="inferred from homology"/>
<name>A0A5N5WJ58_9EURO</name>
<dbReference type="PANTHER" id="PTHR48022">
    <property type="entry name" value="PLASTIDIC GLUCOSE TRANSPORTER 4"/>
    <property type="match status" value="1"/>
</dbReference>
<evidence type="ECO:0000256" key="1">
    <source>
        <dbReference type="ARBA" id="ARBA00004141"/>
    </source>
</evidence>
<accession>A0A5N5WJ58</accession>
<keyword evidence="5" id="KW-0472">Membrane</keyword>
<evidence type="ECO:0000313" key="7">
    <source>
        <dbReference type="EMBL" id="KAB8067845.1"/>
    </source>
</evidence>